<dbReference type="EMBL" id="JACEIQ010000005">
    <property type="protein sequence ID" value="MBA4494059.1"/>
    <property type="molecule type" value="Genomic_DNA"/>
</dbReference>
<sequence length="352" mass="38056">MVKSLFSTLVHPSIQTLAVVGLSKNAGKTTVLNAMIRELYPRISLGLASIGIDGEERDAWSGRNKPPVYVPEGVCVATAGPLLDLQPGHWEVLLATGVHTLMGEVFIARCRRANQVKLAGVNSSEGVARIKRGFQMAGGVQLTLLDGAYDRQTTASPYVTDAALVVAGASLSSSLQGVLQKMEEWFHLFTRPVCREDQLSRLGRRAIEERSIFAIVNEKVEKLPFATLLQMARNEAAIAKNWQAVAVPGALTDRMLHELMEKKAALTIVVPDATHLFLSLPAVRRFYQMGGDLQVCRNIHLLGVAVNPVSPEGFSFPPAEMKQKVAKICAPLPVIDVVREPVQEGGGGYACG</sequence>
<dbReference type="RefSeq" id="WP_181751302.1">
    <property type="nucleotide sequence ID" value="NZ_JACEIQ010000005.1"/>
</dbReference>
<accession>A0A7W2A8D9</accession>
<reference evidence="1 2" key="1">
    <citation type="submission" date="2020-07" db="EMBL/GenBank/DDBJ databases">
        <authorList>
            <person name="Feng H."/>
        </authorList>
    </citation>
    <scope>NUCLEOTIDE SEQUENCE [LARGE SCALE GENOMIC DNA]</scope>
    <source>
        <strain evidence="2">s-10</strain>
    </source>
</reference>
<comment type="caution">
    <text evidence="1">The sequence shown here is derived from an EMBL/GenBank/DDBJ whole genome shotgun (WGS) entry which is preliminary data.</text>
</comment>
<evidence type="ECO:0000313" key="2">
    <source>
        <dbReference type="Proteomes" id="UP000535491"/>
    </source>
</evidence>
<evidence type="ECO:0000313" key="1">
    <source>
        <dbReference type="EMBL" id="MBA4494059.1"/>
    </source>
</evidence>
<organism evidence="1 2">
    <name type="scientific">Paenactinomyces guangxiensis</name>
    <dbReference type="NCBI Taxonomy" id="1490290"/>
    <lineage>
        <taxon>Bacteria</taxon>
        <taxon>Bacillati</taxon>
        <taxon>Bacillota</taxon>
        <taxon>Bacilli</taxon>
        <taxon>Bacillales</taxon>
        <taxon>Thermoactinomycetaceae</taxon>
        <taxon>Paenactinomyces</taxon>
    </lineage>
</organism>
<keyword evidence="2" id="KW-1185">Reference proteome</keyword>
<name>A0A7W2A8D9_9BACL</name>
<gene>
    <name evidence="1" type="ORF">H1191_07050</name>
</gene>
<protein>
    <submittedName>
        <fullName evidence="1">Uncharacterized protein</fullName>
    </submittedName>
</protein>
<dbReference type="Proteomes" id="UP000535491">
    <property type="component" value="Unassembled WGS sequence"/>
</dbReference>
<dbReference type="AlphaFoldDB" id="A0A7W2A8D9"/>
<proteinExistence type="predicted"/>